<feature type="transmembrane region" description="Helical" evidence="8">
    <location>
        <begin position="98"/>
        <end position="120"/>
    </location>
</feature>
<evidence type="ECO:0000256" key="6">
    <source>
        <dbReference type="RuleBase" id="RU000471"/>
    </source>
</evidence>
<dbReference type="GO" id="GO:0009060">
    <property type="term" value="P:aerobic respiration"/>
    <property type="evidence" value="ECO:0007669"/>
    <property type="project" value="TreeGrafter"/>
</dbReference>
<dbReference type="PANTHER" id="PTHR11432:SF3">
    <property type="entry name" value="NADH-UBIQUINONE OXIDOREDUCTASE CHAIN 1"/>
    <property type="match status" value="1"/>
</dbReference>
<geneLocation type="mitochondrion" evidence="9"/>
<comment type="catalytic activity">
    <reaction evidence="7">
        <text>a ubiquinone + NADH + 5 H(+)(in) = a ubiquinol + NAD(+) + 4 H(+)(out)</text>
        <dbReference type="Rhea" id="RHEA:29091"/>
        <dbReference type="Rhea" id="RHEA-COMP:9565"/>
        <dbReference type="Rhea" id="RHEA-COMP:9566"/>
        <dbReference type="ChEBI" id="CHEBI:15378"/>
        <dbReference type="ChEBI" id="CHEBI:16389"/>
        <dbReference type="ChEBI" id="CHEBI:17976"/>
        <dbReference type="ChEBI" id="CHEBI:57540"/>
        <dbReference type="ChEBI" id="CHEBI:57945"/>
        <dbReference type="EC" id="7.1.1.2"/>
    </reaction>
</comment>
<dbReference type="EC" id="7.1.1.2" evidence="7"/>
<sequence>MILLTIITITVPILLVVAFTTLLERQVLAAMQRRMGPQTSGIGGLLQPFYDGLKLGVKEPILPELSASGAFSTAPMIAFILSQISLSIIFISDSSYQGIILMALSSLAVYGVLLAGWASNSKYALLGALRSVALMVSYELGFGAVLLSICLFLTDSTGMKSLNFADASPFVQAALLPLLLIFLICILAESKRIPFDLPEAEAELVAGFNVEYSSLGFALFFIAEYANLAILSAIASIYFLGGFSALKIIILLFGFVWVRGTLPRYRADSFMRLGWKALLPFSLALFSFYASFDLIF</sequence>
<evidence type="ECO:0000256" key="5">
    <source>
        <dbReference type="ARBA" id="ARBA00023136"/>
    </source>
</evidence>
<organism evidence="9">
    <name type="scientific">Dunaliella salina</name>
    <name type="common">Green alga</name>
    <name type="synonym">Protococcus salinus</name>
    <dbReference type="NCBI Taxonomy" id="3046"/>
    <lineage>
        <taxon>Eukaryota</taxon>
        <taxon>Viridiplantae</taxon>
        <taxon>Chlorophyta</taxon>
        <taxon>core chlorophytes</taxon>
        <taxon>Chlorophyceae</taxon>
        <taxon>CS clade</taxon>
        <taxon>Chlamydomonadales</taxon>
        <taxon>Dunaliellaceae</taxon>
        <taxon>Dunaliella</taxon>
    </lineage>
</organism>
<evidence type="ECO:0000256" key="8">
    <source>
        <dbReference type="SAM" id="Phobius"/>
    </source>
</evidence>
<accession>A0A0C5C0K1</accession>
<proteinExistence type="inferred from homology"/>
<feature type="transmembrane region" description="Helical" evidence="8">
    <location>
        <begin position="270"/>
        <end position="292"/>
    </location>
</feature>
<dbReference type="InterPro" id="IPR001694">
    <property type="entry name" value="NADH_UbQ_OxRdtase_su1/FPO"/>
</dbReference>
<dbReference type="EMBL" id="KP691601">
    <property type="protein sequence ID" value="AJN90443.1"/>
    <property type="molecule type" value="Genomic_DNA"/>
</dbReference>
<keyword evidence="4 8" id="KW-1133">Transmembrane helix</keyword>
<dbReference type="HAMAP" id="MF_01350">
    <property type="entry name" value="NDH1_NuoH"/>
    <property type="match status" value="1"/>
</dbReference>
<reference evidence="9" key="1">
    <citation type="journal article" date="2015" name="Genome Biol. Evol.">
        <title>Massive and widespread organelle genomic expansion in the green algal genus Dunaliella.</title>
        <authorList>
            <person name="Del Vasto M."/>
            <person name="Figueroa-Martinez F."/>
            <person name="Featherston J."/>
            <person name="Gonzalez M.A."/>
            <person name="Reyes-Prieto A."/>
            <person name="Durand P.M."/>
            <person name="Smith D.R."/>
        </authorList>
    </citation>
    <scope>NUCLEOTIDE SEQUENCE</scope>
    <source>
        <strain evidence="9">CCM-UDEC 001</strain>
    </source>
</reference>
<gene>
    <name evidence="9" type="primary">nad1</name>
</gene>
<feature type="transmembrane region" description="Helical" evidence="8">
    <location>
        <begin position="132"/>
        <end position="154"/>
    </location>
</feature>
<keyword evidence="7 9" id="KW-0496">Mitochondrion</keyword>
<feature type="transmembrane region" description="Helical" evidence="8">
    <location>
        <begin position="229"/>
        <end position="258"/>
    </location>
</feature>
<comment type="similarity">
    <text evidence="2 6">Belongs to the complex I subunit 1 family.</text>
</comment>
<dbReference type="InterPro" id="IPR018086">
    <property type="entry name" value="NADH_UbQ_OxRdtase_su1_CS"/>
</dbReference>
<name>A0A0C5C0K1_DUNSA</name>
<feature type="transmembrane region" description="Helical" evidence="8">
    <location>
        <begin position="202"/>
        <end position="223"/>
    </location>
</feature>
<feature type="transmembrane region" description="Helical" evidence="8">
    <location>
        <begin position="70"/>
        <end position="92"/>
    </location>
</feature>
<dbReference type="GO" id="GO:0005886">
    <property type="term" value="C:plasma membrane"/>
    <property type="evidence" value="ECO:0007669"/>
    <property type="project" value="UniProtKB-SubCell"/>
</dbReference>
<dbReference type="PANTHER" id="PTHR11432">
    <property type="entry name" value="NADH DEHYDROGENASE SUBUNIT 1"/>
    <property type="match status" value="1"/>
</dbReference>
<keyword evidence="5 8" id="KW-0472">Membrane</keyword>
<keyword evidence="6" id="KW-0520">NAD</keyword>
<feature type="transmembrane region" description="Helical" evidence="8">
    <location>
        <begin position="170"/>
        <end position="190"/>
    </location>
</feature>
<evidence type="ECO:0000256" key="3">
    <source>
        <dbReference type="ARBA" id="ARBA00022692"/>
    </source>
</evidence>
<evidence type="ECO:0000256" key="2">
    <source>
        <dbReference type="ARBA" id="ARBA00010535"/>
    </source>
</evidence>
<evidence type="ECO:0000313" key="9">
    <source>
        <dbReference type="EMBL" id="AJN90443.1"/>
    </source>
</evidence>
<dbReference type="Pfam" id="PF00146">
    <property type="entry name" value="NADHdh"/>
    <property type="match status" value="1"/>
</dbReference>
<feature type="transmembrane region" description="Helical" evidence="8">
    <location>
        <begin position="6"/>
        <end position="23"/>
    </location>
</feature>
<evidence type="ECO:0000256" key="7">
    <source>
        <dbReference type="RuleBase" id="RU000473"/>
    </source>
</evidence>
<dbReference type="PROSITE" id="PS00667">
    <property type="entry name" value="COMPLEX1_ND1_1"/>
    <property type="match status" value="1"/>
</dbReference>
<evidence type="ECO:0000256" key="4">
    <source>
        <dbReference type="ARBA" id="ARBA00022989"/>
    </source>
</evidence>
<keyword evidence="7" id="KW-0830">Ubiquinone</keyword>
<dbReference type="GO" id="GO:0008137">
    <property type="term" value="F:NADH dehydrogenase (ubiquinone) activity"/>
    <property type="evidence" value="ECO:0007669"/>
    <property type="project" value="UniProtKB-EC"/>
</dbReference>
<comment type="subcellular location">
    <subcellularLocation>
        <location evidence="6">Cell membrane</location>
        <topology evidence="6">Multi-pass membrane protein</topology>
    </subcellularLocation>
    <subcellularLocation>
        <location evidence="1">Membrane</location>
        <topology evidence="1">Multi-pass membrane protein</topology>
    </subcellularLocation>
</comment>
<dbReference type="GO" id="GO:0003954">
    <property type="term" value="F:NADH dehydrogenase activity"/>
    <property type="evidence" value="ECO:0007669"/>
    <property type="project" value="TreeGrafter"/>
</dbReference>
<dbReference type="AlphaFoldDB" id="A0A0C5C0K1"/>
<keyword evidence="3 6" id="KW-0812">Transmembrane</keyword>
<dbReference type="PROSITE" id="PS00668">
    <property type="entry name" value="COMPLEX1_ND1_2"/>
    <property type="match status" value="1"/>
</dbReference>
<protein>
    <recommendedName>
        <fullName evidence="7">NADH-ubiquinone oxidoreductase chain 1</fullName>
        <ecNumber evidence="7">7.1.1.2</ecNumber>
    </recommendedName>
</protein>
<evidence type="ECO:0000256" key="1">
    <source>
        <dbReference type="ARBA" id="ARBA00004141"/>
    </source>
</evidence>